<sequence length="232" mass="24947">MAASEAKSKTDLKVIVLGAASVGKTCLLQRYLTGEFADTISSIGASLALKRWGDWNVALWDTAGEERYASLSSFYCRGAAVAILVVDLTEAASVTRLREVFIPLLHDSVDSCLTVVVGTKLDLASGTDREVKTSVGRALAEDEHRKQVERALMRDANSYLQSVPTEKLYYETSAKTGEGVAEVFEFIQGTLLEEMERRRSGGGGRGKGAGGMDRAIRVGEGGPTKNKSCCDK</sequence>
<dbReference type="Proteomes" id="UP001174909">
    <property type="component" value="Unassembled WGS sequence"/>
</dbReference>
<dbReference type="SMART" id="SM00175">
    <property type="entry name" value="RAB"/>
    <property type="match status" value="1"/>
</dbReference>
<dbReference type="SUPFAM" id="SSF52540">
    <property type="entry name" value="P-loop containing nucleoside triphosphate hydrolases"/>
    <property type="match status" value="1"/>
</dbReference>
<dbReference type="InterPro" id="IPR001806">
    <property type="entry name" value="Small_GTPase"/>
</dbReference>
<feature type="compositionally biased region" description="Gly residues" evidence="3">
    <location>
        <begin position="201"/>
        <end position="211"/>
    </location>
</feature>
<dbReference type="InterPro" id="IPR027417">
    <property type="entry name" value="P-loop_NTPase"/>
</dbReference>
<evidence type="ECO:0000313" key="4">
    <source>
        <dbReference type="EMBL" id="CAI8017173.1"/>
    </source>
</evidence>
<dbReference type="PROSITE" id="PS51419">
    <property type="entry name" value="RAB"/>
    <property type="match status" value="1"/>
</dbReference>
<dbReference type="EMBL" id="CASHTH010001601">
    <property type="protein sequence ID" value="CAI8017173.1"/>
    <property type="molecule type" value="Genomic_DNA"/>
</dbReference>
<feature type="region of interest" description="Disordered" evidence="3">
    <location>
        <begin position="196"/>
        <end position="232"/>
    </location>
</feature>
<dbReference type="SMART" id="SM00177">
    <property type="entry name" value="ARF"/>
    <property type="match status" value="1"/>
</dbReference>
<dbReference type="InterPro" id="IPR005225">
    <property type="entry name" value="Small_GTP-bd"/>
</dbReference>
<dbReference type="GO" id="GO:0003924">
    <property type="term" value="F:GTPase activity"/>
    <property type="evidence" value="ECO:0007669"/>
    <property type="project" value="InterPro"/>
</dbReference>
<dbReference type="PANTHER" id="PTHR24073">
    <property type="entry name" value="DRAB5-RELATED"/>
    <property type="match status" value="1"/>
</dbReference>
<name>A0AA35RSZ6_GEOBA</name>
<organism evidence="4 5">
    <name type="scientific">Geodia barretti</name>
    <name type="common">Barrett's horny sponge</name>
    <dbReference type="NCBI Taxonomy" id="519541"/>
    <lineage>
        <taxon>Eukaryota</taxon>
        <taxon>Metazoa</taxon>
        <taxon>Porifera</taxon>
        <taxon>Demospongiae</taxon>
        <taxon>Heteroscleromorpha</taxon>
        <taxon>Tetractinellida</taxon>
        <taxon>Astrophorina</taxon>
        <taxon>Geodiidae</taxon>
        <taxon>Geodia</taxon>
    </lineage>
</organism>
<proteinExistence type="predicted"/>
<dbReference type="SMART" id="SM00173">
    <property type="entry name" value="RAS"/>
    <property type="match status" value="1"/>
</dbReference>
<dbReference type="GO" id="GO:0005525">
    <property type="term" value="F:GTP binding"/>
    <property type="evidence" value="ECO:0007669"/>
    <property type="project" value="UniProtKB-KW"/>
</dbReference>
<dbReference type="AlphaFoldDB" id="A0AA35RSZ6"/>
<keyword evidence="1" id="KW-0547">Nucleotide-binding</keyword>
<dbReference type="SMART" id="SM00174">
    <property type="entry name" value="RHO"/>
    <property type="match status" value="1"/>
</dbReference>
<evidence type="ECO:0000256" key="2">
    <source>
        <dbReference type="ARBA" id="ARBA00023134"/>
    </source>
</evidence>
<evidence type="ECO:0000256" key="1">
    <source>
        <dbReference type="ARBA" id="ARBA00022741"/>
    </source>
</evidence>
<protein>
    <submittedName>
        <fullName evidence="4">Ras-related protein Rab-20</fullName>
    </submittedName>
</protein>
<comment type="caution">
    <text evidence="4">The sequence shown here is derived from an EMBL/GenBank/DDBJ whole genome shotgun (WGS) entry which is preliminary data.</text>
</comment>
<gene>
    <name evidence="4" type="ORF">GBAR_LOCUS10473</name>
</gene>
<reference evidence="4" key="1">
    <citation type="submission" date="2023-03" db="EMBL/GenBank/DDBJ databases">
        <authorList>
            <person name="Steffen K."/>
            <person name="Cardenas P."/>
        </authorList>
    </citation>
    <scope>NUCLEOTIDE SEQUENCE</scope>
</reference>
<dbReference type="PRINTS" id="PR00449">
    <property type="entry name" value="RASTRNSFRMNG"/>
</dbReference>
<dbReference type="NCBIfam" id="TIGR00231">
    <property type="entry name" value="small_GTP"/>
    <property type="match status" value="1"/>
</dbReference>
<dbReference type="Pfam" id="PF00071">
    <property type="entry name" value="Ras"/>
    <property type="match status" value="1"/>
</dbReference>
<keyword evidence="5" id="KW-1185">Reference proteome</keyword>
<dbReference type="Gene3D" id="3.40.50.300">
    <property type="entry name" value="P-loop containing nucleotide triphosphate hydrolases"/>
    <property type="match status" value="1"/>
</dbReference>
<keyword evidence="2" id="KW-0342">GTP-binding</keyword>
<accession>A0AA35RSZ6</accession>
<evidence type="ECO:0000256" key="3">
    <source>
        <dbReference type="SAM" id="MobiDB-lite"/>
    </source>
</evidence>
<evidence type="ECO:0000313" key="5">
    <source>
        <dbReference type="Proteomes" id="UP001174909"/>
    </source>
</evidence>